<dbReference type="Proteomes" id="UP000515153">
    <property type="component" value="Chromosome I"/>
</dbReference>
<evidence type="ECO:0000313" key="9">
    <source>
        <dbReference type="Proteomes" id="UP000515153"/>
    </source>
</evidence>
<evidence type="ECO:0000256" key="6">
    <source>
        <dbReference type="SAM" id="MobiDB-lite"/>
    </source>
</evidence>
<comment type="similarity">
    <text evidence="5">Belongs to the SAT4 family.</text>
</comment>
<accession>A0A6P8B7T0</accession>
<feature type="compositionally biased region" description="Low complexity" evidence="6">
    <location>
        <begin position="459"/>
        <end position="468"/>
    </location>
</feature>
<dbReference type="RefSeq" id="XP_030983193.1">
    <property type="nucleotide sequence ID" value="XM_031126510.1"/>
</dbReference>
<sequence>MDRHPPEYYAEDRGTKLIAIACTFTVITTVVVTLQFYAKRYSAPRFDTYDFFLLGGYVLNLVVCAMAIASTHIGGIGRHADAVERDTPWQIKGWGISIFAFEIGYFTSVAFPKTAIICLYLRIFHWKGPKRYCAMVLIFLNAALALSLVLIACFQCRPLAFWWDKSIEGGSCIDIQTFYHAQALPGLILDLGIIALPLQSIWRMNLPFFRKVALGMIFMIGSFGIIAAIVRTTVFFSTEALDDRTMASVDLEGWSIIETSMYIVAVCMPRLPPLRPLVSEIVPNRLRVICRRTTARVSAVLSQGSKAVSSVSRRTARSFAWTTKRAPPSSVVLSGHEDGGAGSGSPQPRRSPSLNNHSSPVVGGEKRRWRDRLSQQQQQQQQQQQNTWHGGDDQPDVLGGPYRRMSLPAIGSLEKVDSAHQPQQEKESKEGKTAATAGQISGVQQQQQQQSYKPRESGSSRLPRSPRSAIFVTCGEPSPATSSGGSGGFKDAEERISDGDCSDVEVTSRPGTSSSREGRNVS</sequence>
<dbReference type="InterPro" id="IPR052337">
    <property type="entry name" value="SAT4-like"/>
</dbReference>
<dbReference type="PANTHER" id="PTHR33048">
    <property type="entry name" value="PTH11-LIKE INTEGRAL MEMBRANE PROTEIN (AFU_ORTHOLOGUE AFUA_5G11245)"/>
    <property type="match status" value="1"/>
</dbReference>
<feature type="region of interest" description="Disordered" evidence="6">
    <location>
        <begin position="317"/>
        <end position="522"/>
    </location>
</feature>
<feature type="transmembrane region" description="Helical" evidence="7">
    <location>
        <begin position="183"/>
        <end position="202"/>
    </location>
</feature>
<comment type="subcellular location">
    <subcellularLocation>
        <location evidence="1">Membrane</location>
        <topology evidence="1">Multi-pass membrane protein</topology>
    </subcellularLocation>
</comment>
<feature type="compositionally biased region" description="Low complexity" evidence="6">
    <location>
        <begin position="375"/>
        <end position="385"/>
    </location>
</feature>
<reference evidence="9 10" key="1">
    <citation type="journal article" date="2019" name="Mol. Biol. Evol.">
        <title>Blast fungal genomes show frequent chromosomal changes, gene gains and losses, and effector gene turnover.</title>
        <authorList>
            <person name="Gomez Luciano L.B."/>
            <person name="Jason Tsai I."/>
            <person name="Chuma I."/>
            <person name="Tosa Y."/>
            <person name="Chen Y.H."/>
            <person name="Li J.Y."/>
            <person name="Li M.Y."/>
            <person name="Jade Lu M.Y."/>
            <person name="Nakayashiki H."/>
            <person name="Li W.H."/>
        </authorList>
    </citation>
    <scope>NUCLEOTIDE SEQUENCE [LARGE SCALE GENOMIC DNA]</scope>
    <source>
        <strain evidence="9 10">NI907</strain>
    </source>
</reference>
<keyword evidence="3 7" id="KW-1133">Transmembrane helix</keyword>
<dbReference type="GeneID" id="41961419"/>
<dbReference type="KEGG" id="pgri:PgNI_06486"/>
<feature type="transmembrane region" description="Helical" evidence="7">
    <location>
        <begin position="49"/>
        <end position="74"/>
    </location>
</feature>
<protein>
    <recommendedName>
        <fullName evidence="8">Rhodopsin domain-containing protein</fullName>
    </recommendedName>
</protein>
<feature type="domain" description="Rhodopsin" evidence="8">
    <location>
        <begin position="36"/>
        <end position="274"/>
    </location>
</feature>
<dbReference type="Pfam" id="PF20684">
    <property type="entry name" value="Fung_rhodopsin"/>
    <property type="match status" value="1"/>
</dbReference>
<feature type="transmembrane region" description="Helical" evidence="7">
    <location>
        <begin position="94"/>
        <end position="121"/>
    </location>
</feature>
<keyword evidence="9" id="KW-1185">Reference proteome</keyword>
<evidence type="ECO:0000256" key="5">
    <source>
        <dbReference type="ARBA" id="ARBA00038359"/>
    </source>
</evidence>
<proteinExistence type="inferred from homology"/>
<feature type="transmembrane region" description="Helical" evidence="7">
    <location>
        <begin position="133"/>
        <end position="163"/>
    </location>
</feature>
<feature type="compositionally biased region" description="Low complexity" evidence="6">
    <location>
        <begin position="344"/>
        <end position="353"/>
    </location>
</feature>
<reference evidence="10" key="3">
    <citation type="submission" date="2025-08" db="UniProtKB">
        <authorList>
            <consortium name="RefSeq"/>
        </authorList>
    </citation>
    <scope>IDENTIFICATION</scope>
    <source>
        <strain evidence="10">NI907</strain>
    </source>
</reference>
<organism evidence="9 10">
    <name type="scientific">Pyricularia grisea</name>
    <name type="common">Crabgrass-specific blast fungus</name>
    <name type="synonym">Magnaporthe grisea</name>
    <dbReference type="NCBI Taxonomy" id="148305"/>
    <lineage>
        <taxon>Eukaryota</taxon>
        <taxon>Fungi</taxon>
        <taxon>Dikarya</taxon>
        <taxon>Ascomycota</taxon>
        <taxon>Pezizomycotina</taxon>
        <taxon>Sordariomycetes</taxon>
        <taxon>Sordariomycetidae</taxon>
        <taxon>Magnaporthales</taxon>
        <taxon>Pyriculariaceae</taxon>
        <taxon>Pyricularia</taxon>
    </lineage>
</organism>
<dbReference type="GO" id="GO:0016020">
    <property type="term" value="C:membrane"/>
    <property type="evidence" value="ECO:0007669"/>
    <property type="project" value="UniProtKB-SubCell"/>
</dbReference>
<feature type="transmembrane region" description="Helical" evidence="7">
    <location>
        <begin position="214"/>
        <end position="236"/>
    </location>
</feature>
<name>A0A6P8B7T0_PYRGI</name>
<reference evidence="10" key="2">
    <citation type="submission" date="2019-10" db="EMBL/GenBank/DDBJ databases">
        <authorList>
            <consortium name="NCBI Genome Project"/>
        </authorList>
    </citation>
    <scope>NUCLEOTIDE SEQUENCE</scope>
    <source>
        <strain evidence="10">NI907</strain>
    </source>
</reference>
<keyword evidence="2 7" id="KW-0812">Transmembrane</keyword>
<keyword evidence="4 7" id="KW-0472">Membrane</keyword>
<feature type="transmembrane region" description="Helical" evidence="7">
    <location>
        <begin position="17"/>
        <end position="37"/>
    </location>
</feature>
<gene>
    <name evidence="10" type="ORF">PgNI_06486</name>
</gene>
<dbReference type="InterPro" id="IPR049326">
    <property type="entry name" value="Rhodopsin_dom_fungi"/>
</dbReference>
<feature type="compositionally biased region" description="Basic and acidic residues" evidence="6">
    <location>
        <begin position="364"/>
        <end position="373"/>
    </location>
</feature>
<evidence type="ECO:0000256" key="2">
    <source>
        <dbReference type="ARBA" id="ARBA00022692"/>
    </source>
</evidence>
<feature type="compositionally biased region" description="Basic and acidic residues" evidence="6">
    <location>
        <begin position="414"/>
        <end position="432"/>
    </location>
</feature>
<dbReference type="AlphaFoldDB" id="A0A6P8B7T0"/>
<evidence type="ECO:0000256" key="7">
    <source>
        <dbReference type="SAM" id="Phobius"/>
    </source>
</evidence>
<dbReference type="PANTHER" id="PTHR33048:SF47">
    <property type="entry name" value="INTEGRAL MEMBRANE PROTEIN-RELATED"/>
    <property type="match status" value="1"/>
</dbReference>
<evidence type="ECO:0000313" key="10">
    <source>
        <dbReference type="RefSeq" id="XP_030983193.1"/>
    </source>
</evidence>
<evidence type="ECO:0000259" key="8">
    <source>
        <dbReference type="Pfam" id="PF20684"/>
    </source>
</evidence>
<evidence type="ECO:0000256" key="1">
    <source>
        <dbReference type="ARBA" id="ARBA00004141"/>
    </source>
</evidence>
<evidence type="ECO:0000256" key="4">
    <source>
        <dbReference type="ARBA" id="ARBA00023136"/>
    </source>
</evidence>
<evidence type="ECO:0000256" key="3">
    <source>
        <dbReference type="ARBA" id="ARBA00022989"/>
    </source>
</evidence>